<organism evidence="2 3">
    <name type="scientific">Trifolium medium</name>
    <dbReference type="NCBI Taxonomy" id="97028"/>
    <lineage>
        <taxon>Eukaryota</taxon>
        <taxon>Viridiplantae</taxon>
        <taxon>Streptophyta</taxon>
        <taxon>Embryophyta</taxon>
        <taxon>Tracheophyta</taxon>
        <taxon>Spermatophyta</taxon>
        <taxon>Magnoliopsida</taxon>
        <taxon>eudicotyledons</taxon>
        <taxon>Gunneridae</taxon>
        <taxon>Pentapetalae</taxon>
        <taxon>rosids</taxon>
        <taxon>fabids</taxon>
        <taxon>Fabales</taxon>
        <taxon>Fabaceae</taxon>
        <taxon>Papilionoideae</taxon>
        <taxon>50 kb inversion clade</taxon>
        <taxon>NPAAA clade</taxon>
        <taxon>Hologalegina</taxon>
        <taxon>IRL clade</taxon>
        <taxon>Trifolieae</taxon>
        <taxon>Trifolium</taxon>
    </lineage>
</organism>
<dbReference type="AlphaFoldDB" id="A0A392VAL9"/>
<evidence type="ECO:0000256" key="1">
    <source>
        <dbReference type="SAM" id="MobiDB-lite"/>
    </source>
</evidence>
<accession>A0A392VAL9</accession>
<keyword evidence="3" id="KW-1185">Reference proteome</keyword>
<feature type="compositionally biased region" description="Acidic residues" evidence="1">
    <location>
        <begin position="23"/>
        <end position="36"/>
    </location>
</feature>
<evidence type="ECO:0000313" key="2">
    <source>
        <dbReference type="EMBL" id="MCI83971.1"/>
    </source>
</evidence>
<feature type="region of interest" description="Disordered" evidence="1">
    <location>
        <begin position="21"/>
        <end position="50"/>
    </location>
</feature>
<name>A0A392VAL9_9FABA</name>
<dbReference type="Proteomes" id="UP000265520">
    <property type="component" value="Unassembled WGS sequence"/>
</dbReference>
<sequence>YKVEVREDDLDKVNLISEWVEDKGEDESWESEESTAETEVGGIASYTAEE</sequence>
<proteinExistence type="predicted"/>
<comment type="caution">
    <text evidence="2">The sequence shown here is derived from an EMBL/GenBank/DDBJ whole genome shotgun (WGS) entry which is preliminary data.</text>
</comment>
<feature type="non-terminal residue" evidence="2">
    <location>
        <position position="1"/>
    </location>
</feature>
<dbReference type="EMBL" id="LXQA011079794">
    <property type="protein sequence ID" value="MCI83971.1"/>
    <property type="molecule type" value="Genomic_DNA"/>
</dbReference>
<evidence type="ECO:0000313" key="3">
    <source>
        <dbReference type="Proteomes" id="UP000265520"/>
    </source>
</evidence>
<feature type="non-terminal residue" evidence="2">
    <location>
        <position position="50"/>
    </location>
</feature>
<reference evidence="2 3" key="1">
    <citation type="journal article" date="2018" name="Front. Plant Sci.">
        <title>Red Clover (Trifolium pratense) and Zigzag Clover (T. medium) - A Picture of Genomic Similarities and Differences.</title>
        <authorList>
            <person name="Dluhosova J."/>
            <person name="Istvanek J."/>
            <person name="Nedelnik J."/>
            <person name="Repkova J."/>
        </authorList>
    </citation>
    <scope>NUCLEOTIDE SEQUENCE [LARGE SCALE GENOMIC DNA]</scope>
    <source>
        <strain evidence="3">cv. 10/8</strain>
        <tissue evidence="2">Leaf</tissue>
    </source>
</reference>
<protein>
    <submittedName>
        <fullName evidence="2">Uncharacterized protein</fullName>
    </submittedName>
</protein>